<gene>
    <name evidence="1" type="ORF">U1T56_21130</name>
</gene>
<evidence type="ECO:0000313" key="1">
    <source>
        <dbReference type="EMBL" id="MEK0085663.1"/>
    </source>
</evidence>
<sequence length="83" mass="9560">MRGYLRRLQRQPERVRAFFQAPTTRCAARSLYLGVSIATDGVLYPKPPALIQVEQEQQERDRDDGFERCRAAIQFSPADPPRP</sequence>
<name>A0ABU8XWR5_9PROT</name>
<evidence type="ECO:0000313" key="2">
    <source>
        <dbReference type="Proteomes" id="UP001375743"/>
    </source>
</evidence>
<keyword evidence="2" id="KW-1185">Reference proteome</keyword>
<accession>A0ABU8XWR5</accession>
<dbReference type="RefSeq" id="WP_418161513.1">
    <property type="nucleotide sequence ID" value="NZ_JBBLZC010000032.1"/>
</dbReference>
<comment type="caution">
    <text evidence="1">The sequence shown here is derived from an EMBL/GenBank/DDBJ whole genome shotgun (WGS) entry which is preliminary data.</text>
</comment>
<organism evidence="1 2">
    <name type="scientific">Benzoatithermus flavus</name>
    <dbReference type="NCBI Taxonomy" id="3108223"/>
    <lineage>
        <taxon>Bacteria</taxon>
        <taxon>Pseudomonadati</taxon>
        <taxon>Pseudomonadota</taxon>
        <taxon>Alphaproteobacteria</taxon>
        <taxon>Geminicoccales</taxon>
        <taxon>Geminicoccaceae</taxon>
        <taxon>Benzoatithermus</taxon>
    </lineage>
</organism>
<protein>
    <submittedName>
        <fullName evidence="1">Uncharacterized protein</fullName>
    </submittedName>
</protein>
<reference evidence="1 2" key="1">
    <citation type="submission" date="2024-01" db="EMBL/GenBank/DDBJ databases">
        <title>Multi-omics insights into the function and evolution of sodium benzoate biodegradation pathways in Benzoatithermus flavus gen. nov., sp. nov. from hot spring.</title>
        <authorList>
            <person name="Hu C.-J."/>
            <person name="Li W.-J."/>
        </authorList>
    </citation>
    <scope>NUCLEOTIDE SEQUENCE [LARGE SCALE GENOMIC DNA]</scope>
    <source>
        <strain evidence="1 2">SYSU G07066</strain>
    </source>
</reference>
<proteinExistence type="predicted"/>
<dbReference type="Proteomes" id="UP001375743">
    <property type="component" value="Unassembled WGS sequence"/>
</dbReference>
<dbReference type="EMBL" id="JBBLZC010000032">
    <property type="protein sequence ID" value="MEK0085663.1"/>
    <property type="molecule type" value="Genomic_DNA"/>
</dbReference>